<dbReference type="Pfam" id="PF01436">
    <property type="entry name" value="NHL"/>
    <property type="match status" value="1"/>
</dbReference>
<dbReference type="InterPro" id="IPR014756">
    <property type="entry name" value="Ig_E-set"/>
</dbReference>
<keyword evidence="1" id="KW-0677">Repeat</keyword>
<reference evidence="4" key="1">
    <citation type="submission" date="2017-09" db="EMBL/GenBank/DDBJ databases">
        <title>Depth-based differentiation of microbial function through sediment-hosted aquifers and enrichment of novel symbionts in the deep terrestrial subsurface.</title>
        <authorList>
            <person name="Probst A.J."/>
            <person name="Ladd B."/>
            <person name="Jarett J.K."/>
            <person name="Geller-Mcgrath D.E."/>
            <person name="Sieber C.M.K."/>
            <person name="Emerson J.B."/>
            <person name="Anantharaman K."/>
            <person name="Thomas B.C."/>
            <person name="Malmstrom R."/>
            <person name="Stieglmeier M."/>
            <person name="Klingl A."/>
            <person name="Woyke T."/>
            <person name="Ryan C.M."/>
            <person name="Banfield J.F."/>
        </authorList>
    </citation>
    <scope>NUCLEOTIDE SEQUENCE [LARGE SCALE GENOMIC DNA]</scope>
</reference>
<evidence type="ECO:0000313" key="4">
    <source>
        <dbReference type="Proteomes" id="UP000236845"/>
    </source>
</evidence>
<comment type="caution">
    <text evidence="3">The sequence shown here is derived from an EMBL/GenBank/DDBJ whole genome shotgun (WGS) entry which is preliminary data.</text>
</comment>
<dbReference type="Pfam" id="PF08309">
    <property type="entry name" value="LVIVD"/>
    <property type="match status" value="1"/>
</dbReference>
<dbReference type="Proteomes" id="UP000236845">
    <property type="component" value="Unassembled WGS sequence"/>
</dbReference>
<accession>A0A2H0YQD2</accession>
<feature type="repeat" description="NHL" evidence="2">
    <location>
        <begin position="105"/>
        <end position="136"/>
    </location>
</feature>
<dbReference type="SUPFAM" id="SSF63825">
    <property type="entry name" value="YWTD domain"/>
    <property type="match status" value="1"/>
</dbReference>
<dbReference type="PANTHER" id="PTHR46388:SF2">
    <property type="entry name" value="NHL REPEAT-CONTAINING PROTEIN 2"/>
    <property type="match status" value="1"/>
</dbReference>
<sequence>MKLLSKLVLPAIIICAVFLFLPKMGLAAYGDTSTFLGKIYAGDGKTRTEALLDFPEDLEITADGTFFVADTYNNVIRKITPAGLVSTYAGTGKYGYKDGLASSANFALPRGLARDDDGNLYVADSANNRIRKIRTNGTVSTLVNKGLKTPQGVLVSGSTLYIADTNGNAIKSISTSGGILRTVSTQVKGPKKLALSADGSSLYVANSGSYQVLNVNITTGSASVIAGSGTAGYWEGIGTEARFRNIWGITRDGNTLYVSDGNGLTDYVRAIDLATNQTSLFATDFRMQDLNLVCGLRVYGNYVYVANSGIGTIHRFNKTTPTDEEDFIGSTRFGNTDGAQADVLLGRPAAFAISKDGSIMYAAVNNQIKKIILATGQTSTIIGDMVDDYGEGPADQQSPRARFSTISSIVLSSDDSTLYLADRWNNRIRKVVLAGTPTSSLISGAGLINSSGSMNNGYQEGTKCETQELAQSGCAYFRGPQGIEISPDGQTLYVADSGNNRIRSVRVSDGQTALLAGSGAAGAVNGVGSSATFNQPRRLAISEDGKILYVAEQGNHRIRAIDLATQKVTTLVGSRQGYAEGVGAEASLSMPVGLAIGPNNSLYISNIGSNRITVVNTKTGLMTLVTGSGDSGYRDGNRLQARFNGLASLAVSRDGKILYVADSTNDLIRAVDIVGGPKFSLPAPVYTKFLVSKLKQAKNPKQTAYLDIFGKNFRNGVQVTIGKYKLKTFVKKSTNVNVIIPYGKMAPGYYDVKIVNRDTQQIIKKGAFAITDSKGKIPKKYFRISK</sequence>
<dbReference type="Pfam" id="PF10282">
    <property type="entry name" value="Lactonase"/>
    <property type="match status" value="1"/>
</dbReference>
<dbReference type="InterPro" id="IPR019405">
    <property type="entry name" value="Lactonase_7-beta_prop"/>
</dbReference>
<name>A0A2H0YQD2_9BACT</name>
<organism evidence="3 4">
    <name type="scientific">Candidatus Kerfeldbacteria bacterium CG08_land_8_20_14_0_20_43_14</name>
    <dbReference type="NCBI Taxonomy" id="2014246"/>
    <lineage>
        <taxon>Bacteria</taxon>
        <taxon>Candidatus Kerfeldiibacteriota</taxon>
    </lineage>
</organism>
<dbReference type="SUPFAM" id="SSF101898">
    <property type="entry name" value="NHL repeat"/>
    <property type="match status" value="1"/>
</dbReference>
<dbReference type="InterPro" id="IPR011042">
    <property type="entry name" value="6-blade_b-propeller_TolB-like"/>
</dbReference>
<dbReference type="PROSITE" id="PS51125">
    <property type="entry name" value="NHL"/>
    <property type="match status" value="1"/>
</dbReference>
<dbReference type="AlphaFoldDB" id="A0A2H0YQD2"/>
<dbReference type="PANTHER" id="PTHR46388">
    <property type="entry name" value="NHL REPEAT-CONTAINING PROTEIN 2"/>
    <property type="match status" value="1"/>
</dbReference>
<dbReference type="InterPro" id="IPR001258">
    <property type="entry name" value="NHL_repeat"/>
</dbReference>
<evidence type="ECO:0000256" key="2">
    <source>
        <dbReference type="PROSITE-ProRule" id="PRU00504"/>
    </source>
</evidence>
<dbReference type="Gene3D" id="2.120.10.30">
    <property type="entry name" value="TolB, C-terminal domain"/>
    <property type="match status" value="6"/>
</dbReference>
<evidence type="ECO:0000313" key="3">
    <source>
        <dbReference type="EMBL" id="PIS40670.1"/>
    </source>
</evidence>
<evidence type="ECO:0000256" key="1">
    <source>
        <dbReference type="ARBA" id="ARBA00022737"/>
    </source>
</evidence>
<dbReference type="SUPFAM" id="SSF81296">
    <property type="entry name" value="E set domains"/>
    <property type="match status" value="1"/>
</dbReference>
<dbReference type="Gene3D" id="2.60.40.10">
    <property type="entry name" value="Immunoglobulins"/>
    <property type="match status" value="1"/>
</dbReference>
<gene>
    <name evidence="3" type="ORF">COT26_02120</name>
</gene>
<evidence type="ECO:0008006" key="5">
    <source>
        <dbReference type="Google" id="ProtNLM"/>
    </source>
</evidence>
<dbReference type="EMBL" id="PEXW01000045">
    <property type="protein sequence ID" value="PIS40670.1"/>
    <property type="molecule type" value="Genomic_DNA"/>
</dbReference>
<protein>
    <recommendedName>
        <fullName evidence="5">SMP-30/Gluconolactonase/LRE-like region domain-containing protein</fullName>
    </recommendedName>
</protein>
<dbReference type="InterPro" id="IPR013211">
    <property type="entry name" value="LVIVD"/>
</dbReference>
<proteinExistence type="predicted"/>
<dbReference type="InterPro" id="IPR013783">
    <property type="entry name" value="Ig-like_fold"/>
</dbReference>